<evidence type="ECO:0000313" key="2">
    <source>
        <dbReference type="EMBL" id="KAJ5483497.1"/>
    </source>
</evidence>
<gene>
    <name evidence="2" type="ORF">N7530_002743</name>
</gene>
<reference evidence="2" key="2">
    <citation type="journal article" date="2023" name="IMA Fungus">
        <title>Comparative genomic study of the Penicillium genus elucidates a diverse pangenome and 15 lateral gene transfer events.</title>
        <authorList>
            <person name="Petersen C."/>
            <person name="Sorensen T."/>
            <person name="Nielsen M.R."/>
            <person name="Sondergaard T.E."/>
            <person name="Sorensen J.L."/>
            <person name="Fitzpatrick D.A."/>
            <person name="Frisvad J.C."/>
            <person name="Nielsen K.L."/>
        </authorList>
    </citation>
    <scope>NUCLEOTIDE SEQUENCE</scope>
    <source>
        <strain evidence="2">IBT 17660</strain>
    </source>
</reference>
<proteinExistence type="predicted"/>
<name>A0A9W9X428_9EURO</name>
<dbReference type="EMBL" id="JAPWDO010000002">
    <property type="protein sequence ID" value="KAJ5483497.1"/>
    <property type="molecule type" value="Genomic_DNA"/>
</dbReference>
<feature type="domain" description="HNH nuclease" evidence="1">
    <location>
        <begin position="122"/>
        <end position="186"/>
    </location>
</feature>
<dbReference type="InterPro" id="IPR003615">
    <property type="entry name" value="HNH_nuc"/>
</dbReference>
<dbReference type="Proteomes" id="UP001147760">
    <property type="component" value="Unassembled WGS sequence"/>
</dbReference>
<evidence type="ECO:0000313" key="3">
    <source>
        <dbReference type="Proteomes" id="UP001147760"/>
    </source>
</evidence>
<dbReference type="Pfam" id="PF13391">
    <property type="entry name" value="HNH_2"/>
    <property type="match status" value="1"/>
</dbReference>
<sequence>MGPRVSALSGFSTFEAKLSLEATLARYQELNSGDDTKKFLEICFKYIPPARQINLSDVCCCRNDDELRQLATSIDTGLLRPLLSKGGKTPVITPSPGVGFEASRNDQERLRRSCLRRDGYRCPITKSWSSDHQFPPGEITAILQAAHILPFALGSFNDKRQTTSQNNIMMMIAPLSEEFGHFRFVLKDTPIPNRYRLKLFPRFSSVYTHSYYPMIGL</sequence>
<protein>
    <recommendedName>
        <fullName evidence="1">HNH nuclease domain-containing protein</fullName>
    </recommendedName>
</protein>
<evidence type="ECO:0000259" key="1">
    <source>
        <dbReference type="Pfam" id="PF13391"/>
    </source>
</evidence>
<reference evidence="2" key="1">
    <citation type="submission" date="2022-12" db="EMBL/GenBank/DDBJ databases">
        <authorList>
            <person name="Petersen C."/>
        </authorList>
    </citation>
    <scope>NUCLEOTIDE SEQUENCE</scope>
    <source>
        <strain evidence="2">IBT 17660</strain>
    </source>
</reference>
<accession>A0A9W9X428</accession>
<dbReference type="OrthoDB" id="2104739at2759"/>
<organism evidence="2 3">
    <name type="scientific">Penicillium desertorum</name>
    <dbReference type="NCBI Taxonomy" id="1303715"/>
    <lineage>
        <taxon>Eukaryota</taxon>
        <taxon>Fungi</taxon>
        <taxon>Dikarya</taxon>
        <taxon>Ascomycota</taxon>
        <taxon>Pezizomycotina</taxon>
        <taxon>Eurotiomycetes</taxon>
        <taxon>Eurotiomycetidae</taxon>
        <taxon>Eurotiales</taxon>
        <taxon>Aspergillaceae</taxon>
        <taxon>Penicillium</taxon>
    </lineage>
</organism>
<comment type="caution">
    <text evidence="2">The sequence shown here is derived from an EMBL/GenBank/DDBJ whole genome shotgun (WGS) entry which is preliminary data.</text>
</comment>
<keyword evidence="3" id="KW-1185">Reference proteome</keyword>
<dbReference type="AlphaFoldDB" id="A0A9W9X428"/>